<dbReference type="SUPFAM" id="SSF52540">
    <property type="entry name" value="P-loop containing nucleoside triphosphate hydrolases"/>
    <property type="match status" value="1"/>
</dbReference>
<sequence length="391" mass="43974">MPLSLDAQQLLGAAAQRLAVDAPLEEWFAPALAALTKALTQEARLSPAGLARTHERLVGLLGDRVALAELERREPSITSLPVSRPIVITGFPRTGTTLLHNLLARVDGLWAPPMWQLRSPVAPADANDHEWAQRQRDETRATIDELYAAAPSFRSIHPMDPEWPDQCNLLLRKSFSTMANAFTWYVPGYVQFLSTCDMRPAYADHQRWLRALLHRRQRTQGDLPRLALKDPFHMWHTEALLAVYPDATIIHLHREPAQVVPSFASLCESLQSVDTDSPRRTAEIGRFCLYILDHGLKALEQARQKLPAARFIDLSYRELVASPGAVLRELGTQLGFDATGVAVEEAGEWLDRNRQHKLGRHQYSLDDFGLTEDVIDEYFAAYRARFGPLLA</sequence>
<dbReference type="Gene3D" id="3.40.50.300">
    <property type="entry name" value="P-loop containing nucleotide triphosphate hydrolases"/>
    <property type="match status" value="1"/>
</dbReference>
<dbReference type="AlphaFoldDB" id="A0A2S9YTY4"/>
<reference evidence="1 2" key="1">
    <citation type="submission" date="2018-03" db="EMBL/GenBank/DDBJ databases">
        <title>Draft Genome Sequences of the Obligatory Marine Myxobacteria Enhygromyxa salina SWB007.</title>
        <authorList>
            <person name="Poehlein A."/>
            <person name="Moghaddam J.A."/>
            <person name="Harms H."/>
            <person name="Alanjari M."/>
            <person name="Koenig G.M."/>
            <person name="Daniel R."/>
            <person name="Schaeberle T.F."/>
        </authorList>
    </citation>
    <scope>NUCLEOTIDE SEQUENCE [LARGE SCALE GENOMIC DNA]</scope>
    <source>
        <strain evidence="1 2">SWB007</strain>
    </source>
</reference>
<dbReference type="InterPro" id="IPR027417">
    <property type="entry name" value="P-loop_NTPase"/>
</dbReference>
<dbReference type="RefSeq" id="WP_106088859.1">
    <property type="nucleotide sequence ID" value="NZ_PVNL01000041.1"/>
</dbReference>
<accession>A0A2S9YTY4</accession>
<dbReference type="OrthoDB" id="9800698at2"/>
<dbReference type="Proteomes" id="UP000238823">
    <property type="component" value="Unassembled WGS sequence"/>
</dbReference>
<dbReference type="Pfam" id="PF13469">
    <property type="entry name" value="Sulfotransfer_3"/>
    <property type="match status" value="1"/>
</dbReference>
<evidence type="ECO:0008006" key="3">
    <source>
        <dbReference type="Google" id="ProtNLM"/>
    </source>
</evidence>
<name>A0A2S9YTY4_9BACT</name>
<protein>
    <recommendedName>
        <fullName evidence="3">Sulfotransferase domain protein</fullName>
    </recommendedName>
</protein>
<dbReference type="PANTHER" id="PTHR36451">
    <property type="entry name" value="PAPS-DEPENDENT SULFOTRANSFERASE STF3"/>
    <property type="match status" value="1"/>
</dbReference>
<dbReference type="EMBL" id="PVNL01000041">
    <property type="protein sequence ID" value="PRQ08553.1"/>
    <property type="molecule type" value="Genomic_DNA"/>
</dbReference>
<comment type="caution">
    <text evidence="1">The sequence shown here is derived from an EMBL/GenBank/DDBJ whole genome shotgun (WGS) entry which is preliminary data.</text>
</comment>
<evidence type="ECO:0000313" key="1">
    <source>
        <dbReference type="EMBL" id="PRQ08553.1"/>
    </source>
</evidence>
<organism evidence="1 2">
    <name type="scientific">Enhygromyxa salina</name>
    <dbReference type="NCBI Taxonomy" id="215803"/>
    <lineage>
        <taxon>Bacteria</taxon>
        <taxon>Pseudomonadati</taxon>
        <taxon>Myxococcota</taxon>
        <taxon>Polyangia</taxon>
        <taxon>Nannocystales</taxon>
        <taxon>Nannocystaceae</taxon>
        <taxon>Enhygromyxa</taxon>
    </lineage>
</organism>
<proteinExistence type="predicted"/>
<dbReference type="PANTHER" id="PTHR36451:SF1">
    <property type="entry name" value="OMEGA-HYDROXY-BETA-DIHYDROMENAQUINONE-9 SULFOTRANSFERASE STF3"/>
    <property type="match status" value="1"/>
</dbReference>
<evidence type="ECO:0000313" key="2">
    <source>
        <dbReference type="Proteomes" id="UP000238823"/>
    </source>
</evidence>
<gene>
    <name evidence="1" type="ORF">ENSA7_18390</name>
</gene>
<dbReference type="InterPro" id="IPR052736">
    <property type="entry name" value="Stf3_sulfotransferase"/>
</dbReference>